<dbReference type="AlphaFoldDB" id="A0A381SJX8"/>
<reference evidence="1" key="1">
    <citation type="submission" date="2018-05" db="EMBL/GenBank/DDBJ databases">
        <authorList>
            <person name="Lanie J.A."/>
            <person name="Ng W.-L."/>
            <person name="Kazmierczak K.M."/>
            <person name="Andrzejewski T.M."/>
            <person name="Davidsen T.M."/>
            <person name="Wayne K.J."/>
            <person name="Tettelin H."/>
            <person name="Glass J.I."/>
            <person name="Rusch D."/>
            <person name="Podicherti R."/>
            <person name="Tsui H.-C.T."/>
            <person name="Winkler M.E."/>
        </authorList>
    </citation>
    <scope>NUCLEOTIDE SEQUENCE</scope>
</reference>
<dbReference type="EMBL" id="UINC01002917">
    <property type="protein sequence ID" value="SVA01573.1"/>
    <property type="molecule type" value="Genomic_DNA"/>
</dbReference>
<evidence type="ECO:0000313" key="1">
    <source>
        <dbReference type="EMBL" id="SVA01573.1"/>
    </source>
</evidence>
<name>A0A381SJX8_9ZZZZ</name>
<organism evidence="1">
    <name type="scientific">marine metagenome</name>
    <dbReference type="NCBI Taxonomy" id="408172"/>
    <lineage>
        <taxon>unclassified sequences</taxon>
        <taxon>metagenomes</taxon>
        <taxon>ecological metagenomes</taxon>
    </lineage>
</organism>
<sequence length="27" mass="2967">MSPSVGTFLDRSNNLLDVFNDAELGRV</sequence>
<gene>
    <name evidence="1" type="ORF">METZ01_LOCUS54427</name>
</gene>
<accession>A0A381SJX8</accession>
<proteinExistence type="predicted"/>
<protein>
    <submittedName>
        <fullName evidence="1">Uncharacterized protein</fullName>
    </submittedName>
</protein>